<dbReference type="AlphaFoldDB" id="A0A6F8YVF0"/>
<protein>
    <submittedName>
        <fullName evidence="2">Uncharacterized protein</fullName>
    </submittedName>
</protein>
<reference evidence="2 3" key="1">
    <citation type="submission" date="2020-03" db="EMBL/GenBank/DDBJ databases">
        <title>Whole genome shotgun sequence of Phytohabitans suffuscus NBRC 105367.</title>
        <authorList>
            <person name="Komaki H."/>
            <person name="Tamura T."/>
        </authorList>
    </citation>
    <scope>NUCLEOTIDE SEQUENCE [LARGE SCALE GENOMIC DNA]</scope>
    <source>
        <strain evidence="2 3">NBRC 105367</strain>
    </source>
</reference>
<reference evidence="2 3" key="2">
    <citation type="submission" date="2020-03" db="EMBL/GenBank/DDBJ databases">
        <authorList>
            <person name="Ichikawa N."/>
            <person name="Kimura A."/>
            <person name="Kitahashi Y."/>
            <person name="Uohara A."/>
        </authorList>
    </citation>
    <scope>NUCLEOTIDE SEQUENCE [LARGE SCALE GENOMIC DNA]</scope>
    <source>
        <strain evidence="2 3">NBRC 105367</strain>
    </source>
</reference>
<evidence type="ECO:0000313" key="3">
    <source>
        <dbReference type="Proteomes" id="UP000503011"/>
    </source>
</evidence>
<evidence type="ECO:0000256" key="1">
    <source>
        <dbReference type="SAM" id="MobiDB-lite"/>
    </source>
</evidence>
<feature type="compositionally biased region" description="Basic and acidic residues" evidence="1">
    <location>
        <begin position="46"/>
        <end position="58"/>
    </location>
</feature>
<dbReference type="KEGG" id="psuu:Psuf_074300"/>
<sequence length="92" mass="9990">MGDLPGDGFGYLDQLEPVQHPTVDAGERGRQVGACRHPGQHSHIHTIVEHVSDSKGDDPTTAPPTTDSGLLKPRCRGYTAAYERSSECRYAM</sequence>
<evidence type="ECO:0000313" key="2">
    <source>
        <dbReference type="EMBL" id="BCB90117.1"/>
    </source>
</evidence>
<organism evidence="2 3">
    <name type="scientific">Phytohabitans suffuscus</name>
    <dbReference type="NCBI Taxonomy" id="624315"/>
    <lineage>
        <taxon>Bacteria</taxon>
        <taxon>Bacillati</taxon>
        <taxon>Actinomycetota</taxon>
        <taxon>Actinomycetes</taxon>
        <taxon>Micromonosporales</taxon>
        <taxon>Micromonosporaceae</taxon>
    </lineage>
</organism>
<proteinExistence type="predicted"/>
<keyword evidence="3" id="KW-1185">Reference proteome</keyword>
<dbReference type="Proteomes" id="UP000503011">
    <property type="component" value="Chromosome"/>
</dbReference>
<dbReference type="EMBL" id="AP022871">
    <property type="protein sequence ID" value="BCB90117.1"/>
    <property type="molecule type" value="Genomic_DNA"/>
</dbReference>
<gene>
    <name evidence="2" type="ORF">Psuf_074300</name>
</gene>
<accession>A0A6F8YVF0</accession>
<feature type="region of interest" description="Disordered" evidence="1">
    <location>
        <begin position="1"/>
        <end position="72"/>
    </location>
</feature>
<name>A0A6F8YVF0_9ACTN</name>